<accession>A0AAW0PIG1</accession>
<keyword evidence="2" id="KW-1185">Reference proteome</keyword>
<comment type="caution">
    <text evidence="1">The sequence shown here is derived from an EMBL/GenBank/DDBJ whole genome shotgun (WGS) entry which is preliminary data.</text>
</comment>
<dbReference type="EMBL" id="JBBPFD010000007">
    <property type="protein sequence ID" value="KAK7918708.1"/>
    <property type="molecule type" value="Genomic_DNA"/>
</dbReference>
<evidence type="ECO:0000313" key="1">
    <source>
        <dbReference type="EMBL" id="KAK7918708.1"/>
    </source>
</evidence>
<name>A0AAW0PIG1_9GOBI</name>
<gene>
    <name evidence="1" type="ORF">WMY93_009992</name>
</gene>
<dbReference type="AlphaFoldDB" id="A0AAW0PIG1"/>
<sequence length="201" mass="22603">MFHCIKLNLPTSFHKLSAACEAATIRTKILICLRQKLVAESGVNKQTDKRFSGKRREANATDVNQPLQNQLIYHNTDYCIPKIGRVRKDMYNDTVNGGMFTGREEELPEAIGQWLSCRRSSTSVKGIQTQRVSNVSIKTDQYVPVKEYPDVSKTRSIITVPVKEYPDTKGELKPKAAFQQPLQAVLPSPQTCSYMDVADPP</sequence>
<proteinExistence type="predicted"/>
<dbReference type="Proteomes" id="UP001460270">
    <property type="component" value="Unassembled WGS sequence"/>
</dbReference>
<protein>
    <submittedName>
        <fullName evidence="1">Uncharacterized protein</fullName>
    </submittedName>
</protein>
<reference evidence="2" key="1">
    <citation type="submission" date="2024-04" db="EMBL/GenBank/DDBJ databases">
        <title>Salinicola lusitanus LLJ914,a marine bacterium isolated from the Okinawa Trough.</title>
        <authorList>
            <person name="Li J."/>
        </authorList>
    </citation>
    <scope>NUCLEOTIDE SEQUENCE [LARGE SCALE GENOMIC DNA]</scope>
</reference>
<organism evidence="1 2">
    <name type="scientific">Mugilogobius chulae</name>
    <name type="common">yellowstripe goby</name>
    <dbReference type="NCBI Taxonomy" id="88201"/>
    <lineage>
        <taxon>Eukaryota</taxon>
        <taxon>Metazoa</taxon>
        <taxon>Chordata</taxon>
        <taxon>Craniata</taxon>
        <taxon>Vertebrata</taxon>
        <taxon>Euteleostomi</taxon>
        <taxon>Actinopterygii</taxon>
        <taxon>Neopterygii</taxon>
        <taxon>Teleostei</taxon>
        <taxon>Neoteleostei</taxon>
        <taxon>Acanthomorphata</taxon>
        <taxon>Gobiaria</taxon>
        <taxon>Gobiiformes</taxon>
        <taxon>Gobioidei</taxon>
        <taxon>Gobiidae</taxon>
        <taxon>Gobionellinae</taxon>
        <taxon>Mugilogobius</taxon>
    </lineage>
</organism>
<evidence type="ECO:0000313" key="2">
    <source>
        <dbReference type="Proteomes" id="UP001460270"/>
    </source>
</evidence>